<feature type="domain" description="Rhodanese" evidence="1">
    <location>
        <begin position="20"/>
        <end position="130"/>
    </location>
</feature>
<organism evidence="2 3">
    <name type="scientific">Hyalomma marginatum</name>
    <dbReference type="NCBI Taxonomy" id="34627"/>
    <lineage>
        <taxon>Eukaryota</taxon>
        <taxon>Metazoa</taxon>
        <taxon>Ecdysozoa</taxon>
        <taxon>Arthropoda</taxon>
        <taxon>Chelicerata</taxon>
        <taxon>Arachnida</taxon>
        <taxon>Acari</taxon>
        <taxon>Parasitiformes</taxon>
        <taxon>Ixodida</taxon>
        <taxon>Ixodoidea</taxon>
        <taxon>Ixodidae</taxon>
        <taxon>Hyalomminae</taxon>
        <taxon>Hyalomma</taxon>
    </lineage>
</organism>
<evidence type="ECO:0000259" key="1">
    <source>
        <dbReference type="PROSITE" id="PS50206"/>
    </source>
</evidence>
<dbReference type="PANTHER" id="PTHR47377:SF1">
    <property type="entry name" value="RHODANESE-LIKE DOMAIN-CONTAINING PROTEIN 4, CHLOROPLASTIC"/>
    <property type="match status" value="1"/>
</dbReference>
<dbReference type="InterPro" id="IPR036873">
    <property type="entry name" value="Rhodanese-like_dom_sf"/>
</dbReference>
<evidence type="ECO:0000313" key="3">
    <source>
        <dbReference type="Proteomes" id="UP000837675"/>
    </source>
</evidence>
<reference evidence="2" key="1">
    <citation type="submission" date="2021-06" db="EMBL/GenBank/DDBJ databases">
        <authorList>
            <person name="Nardi T."/>
            <person name="Nardi T."/>
        </authorList>
    </citation>
    <scope>NUCLEOTIDE SEQUENCE</scope>
</reference>
<dbReference type="PROSITE" id="PS50206">
    <property type="entry name" value="RHODANESE_3"/>
    <property type="match status" value="1"/>
</dbReference>
<dbReference type="Pfam" id="PF00581">
    <property type="entry name" value="Rhodanese"/>
    <property type="match status" value="1"/>
</dbReference>
<protein>
    <recommendedName>
        <fullName evidence="1">Rhodanese domain-containing protein</fullName>
    </recommendedName>
</protein>
<proteinExistence type="predicted"/>
<sequence>MNIFYTGEVLSNDAFLLLKSHKDSYLVDVRTYSEWISVGVPDLSSLNKEVIFLSWKVAPQMAINQSFVLELSSIVKDKDASIYFLCGAGFRSAEAASAFYDFGYRNSYNISYGFEGESIGWKALNLPWRKR</sequence>
<dbReference type="EMBL" id="CAJVAF010000290">
    <property type="protein sequence ID" value="CAG7592680.1"/>
    <property type="molecule type" value="Genomic_DNA"/>
</dbReference>
<dbReference type="SMART" id="SM00450">
    <property type="entry name" value="RHOD"/>
    <property type="match status" value="1"/>
</dbReference>
<dbReference type="SUPFAM" id="SSF52821">
    <property type="entry name" value="Rhodanese/Cell cycle control phosphatase"/>
    <property type="match status" value="1"/>
</dbReference>
<evidence type="ECO:0000313" key="2">
    <source>
        <dbReference type="EMBL" id="CAG7592680.1"/>
    </source>
</evidence>
<dbReference type="Proteomes" id="UP000837675">
    <property type="component" value="Unassembled WGS sequence"/>
</dbReference>
<comment type="caution">
    <text evidence="2">The sequence shown here is derived from an EMBL/GenBank/DDBJ whole genome shotgun (WGS) entry which is preliminary data.</text>
</comment>
<dbReference type="InterPro" id="IPR044240">
    <property type="entry name" value="STR4-like"/>
</dbReference>
<name>A0A8S4C0G0_9ACAR</name>
<keyword evidence="3" id="KW-1185">Reference proteome</keyword>
<dbReference type="PANTHER" id="PTHR47377">
    <property type="entry name" value="RHODANESE-LIKE DOMAIN-CONTAINING PROTEIN 4, CHLOROPLASTIC"/>
    <property type="match status" value="1"/>
</dbReference>
<dbReference type="InterPro" id="IPR001763">
    <property type="entry name" value="Rhodanese-like_dom"/>
</dbReference>
<dbReference type="Gene3D" id="3.40.250.10">
    <property type="entry name" value="Rhodanese-like domain"/>
    <property type="match status" value="1"/>
</dbReference>
<accession>A0A8S4C0G0</accession>
<gene>
    <name evidence="2" type="ORF">MHYMCMPASI_00594</name>
</gene>
<dbReference type="AlphaFoldDB" id="A0A8S4C0G0"/>